<keyword evidence="3" id="KW-0238">DNA-binding</keyword>
<dbReference type="InterPro" id="IPR051711">
    <property type="entry name" value="Stress_Response_Reg"/>
</dbReference>
<evidence type="ECO:0000313" key="9">
    <source>
        <dbReference type="Proteomes" id="UP001147782"/>
    </source>
</evidence>
<dbReference type="RefSeq" id="XP_056559787.1">
    <property type="nucleotide sequence ID" value="XM_056693058.1"/>
</dbReference>
<dbReference type="PROSITE" id="PS50048">
    <property type="entry name" value="ZN2_CY6_FUNGAL_2"/>
    <property type="match status" value="1"/>
</dbReference>
<gene>
    <name evidence="8" type="ORF">N7496_000127</name>
</gene>
<evidence type="ECO:0000256" key="3">
    <source>
        <dbReference type="ARBA" id="ARBA00023125"/>
    </source>
</evidence>
<dbReference type="PROSITE" id="PS00463">
    <property type="entry name" value="ZN2_CY6_FUNGAL_1"/>
    <property type="match status" value="1"/>
</dbReference>
<dbReference type="InterPro" id="IPR001138">
    <property type="entry name" value="Zn2Cys6_DnaBD"/>
</dbReference>
<dbReference type="OrthoDB" id="4356994at2759"/>
<dbReference type="Proteomes" id="UP001147782">
    <property type="component" value="Unassembled WGS sequence"/>
</dbReference>
<dbReference type="InterPro" id="IPR036864">
    <property type="entry name" value="Zn2-C6_fun-type_DNA-bd_sf"/>
</dbReference>
<dbReference type="CDD" id="cd00067">
    <property type="entry name" value="GAL4"/>
    <property type="match status" value="1"/>
</dbReference>
<dbReference type="GeneID" id="81432235"/>
<comment type="caution">
    <text evidence="8">The sequence shown here is derived from an EMBL/GenBank/DDBJ whole genome shotgun (WGS) entry which is preliminary data.</text>
</comment>
<protein>
    <recommendedName>
        <fullName evidence="7">Zn(2)-C6 fungal-type domain-containing protein</fullName>
    </recommendedName>
</protein>
<keyword evidence="4" id="KW-0804">Transcription</keyword>
<organism evidence="8 9">
    <name type="scientific">Penicillium cataractarum</name>
    <dbReference type="NCBI Taxonomy" id="2100454"/>
    <lineage>
        <taxon>Eukaryota</taxon>
        <taxon>Fungi</taxon>
        <taxon>Dikarya</taxon>
        <taxon>Ascomycota</taxon>
        <taxon>Pezizomycotina</taxon>
        <taxon>Eurotiomycetes</taxon>
        <taxon>Eurotiomycetidae</taxon>
        <taxon>Eurotiales</taxon>
        <taxon>Aspergillaceae</taxon>
        <taxon>Penicillium</taxon>
    </lineage>
</organism>
<evidence type="ECO:0000256" key="5">
    <source>
        <dbReference type="ARBA" id="ARBA00023242"/>
    </source>
</evidence>
<reference evidence="8" key="1">
    <citation type="submission" date="2022-11" db="EMBL/GenBank/DDBJ databases">
        <authorList>
            <person name="Petersen C."/>
        </authorList>
    </citation>
    <scope>NUCLEOTIDE SEQUENCE</scope>
    <source>
        <strain evidence="8">IBT 29864</strain>
    </source>
</reference>
<dbReference type="GO" id="GO:0045944">
    <property type="term" value="P:positive regulation of transcription by RNA polymerase II"/>
    <property type="evidence" value="ECO:0007669"/>
    <property type="project" value="TreeGrafter"/>
</dbReference>
<feature type="region of interest" description="Disordered" evidence="6">
    <location>
        <begin position="74"/>
        <end position="95"/>
    </location>
</feature>
<evidence type="ECO:0000313" key="8">
    <source>
        <dbReference type="EMBL" id="KAJ5389059.1"/>
    </source>
</evidence>
<reference evidence="8" key="2">
    <citation type="journal article" date="2023" name="IMA Fungus">
        <title>Comparative genomic study of the Penicillium genus elucidates a diverse pangenome and 15 lateral gene transfer events.</title>
        <authorList>
            <person name="Petersen C."/>
            <person name="Sorensen T."/>
            <person name="Nielsen M.R."/>
            <person name="Sondergaard T.E."/>
            <person name="Sorensen J.L."/>
            <person name="Fitzpatrick D.A."/>
            <person name="Frisvad J.C."/>
            <person name="Nielsen K.L."/>
        </authorList>
    </citation>
    <scope>NUCLEOTIDE SEQUENCE</scope>
    <source>
        <strain evidence="8">IBT 29864</strain>
    </source>
</reference>
<name>A0A9X0B5M0_9EURO</name>
<proteinExistence type="predicted"/>
<dbReference type="GO" id="GO:0043565">
    <property type="term" value="F:sequence-specific DNA binding"/>
    <property type="evidence" value="ECO:0007669"/>
    <property type="project" value="TreeGrafter"/>
</dbReference>
<keyword evidence="9" id="KW-1185">Reference proteome</keyword>
<dbReference type="GO" id="GO:0000981">
    <property type="term" value="F:DNA-binding transcription factor activity, RNA polymerase II-specific"/>
    <property type="evidence" value="ECO:0007669"/>
    <property type="project" value="InterPro"/>
</dbReference>
<dbReference type="PANTHER" id="PTHR47540:SF2">
    <property type="entry name" value="ZN(II)2CYS6 TRANSCRIPTION FACTOR (EUROFUNG)"/>
    <property type="match status" value="1"/>
</dbReference>
<dbReference type="GO" id="GO:0008270">
    <property type="term" value="F:zinc ion binding"/>
    <property type="evidence" value="ECO:0007669"/>
    <property type="project" value="InterPro"/>
</dbReference>
<evidence type="ECO:0000256" key="6">
    <source>
        <dbReference type="SAM" id="MobiDB-lite"/>
    </source>
</evidence>
<dbReference type="PANTHER" id="PTHR47540">
    <property type="entry name" value="THIAMINE REPRESSIBLE GENES REGULATORY PROTEIN THI5"/>
    <property type="match status" value="1"/>
</dbReference>
<evidence type="ECO:0000256" key="4">
    <source>
        <dbReference type="ARBA" id="ARBA00023163"/>
    </source>
</evidence>
<dbReference type="SUPFAM" id="SSF57701">
    <property type="entry name" value="Zn2/Cys6 DNA-binding domain"/>
    <property type="match status" value="1"/>
</dbReference>
<evidence type="ECO:0000256" key="1">
    <source>
        <dbReference type="ARBA" id="ARBA00004123"/>
    </source>
</evidence>
<dbReference type="AlphaFoldDB" id="A0A9X0B5M0"/>
<evidence type="ECO:0000256" key="2">
    <source>
        <dbReference type="ARBA" id="ARBA00023015"/>
    </source>
</evidence>
<feature type="domain" description="Zn(2)-C6 fungal-type" evidence="7">
    <location>
        <begin position="36"/>
        <end position="65"/>
    </location>
</feature>
<dbReference type="Gene3D" id="4.10.240.10">
    <property type="entry name" value="Zn(2)-C6 fungal-type DNA-binding domain"/>
    <property type="match status" value="1"/>
</dbReference>
<dbReference type="Pfam" id="PF00172">
    <property type="entry name" value="Zn_clus"/>
    <property type="match status" value="1"/>
</dbReference>
<dbReference type="SMART" id="SM00066">
    <property type="entry name" value="GAL4"/>
    <property type="match status" value="1"/>
</dbReference>
<keyword evidence="2" id="KW-0805">Transcription regulation</keyword>
<keyword evidence="5" id="KW-0539">Nucleus</keyword>
<sequence>MGGPNSPNRKSKKLNLSLLSTTNLHLSAQRSRVFKACETCRQRKVRCNGVQPCQSCIKHSTPCVFRKSARRQLPSPDQEIHTAHSAVQDHTPPDSDDCVVQSTLSVLPWGVRQQKDLKHVLDVLKIDDSFSGRGKVTKVFSFTSTITILNLILDLIAQLDDAHLHILDENPRHTPHADVLEYLHQVLVRHEVHRLPPFNPCPPGPLDTVPLQLQSIFLERYIATNWKILPFQSPSSLRTRLSSLSCQPTSHMQDKDKALRAIMFPLLAIGSITTGHAELGDMLSGEAQGNTITPYYMGDLLALQSDLLMISEPFDFLSSVL</sequence>
<dbReference type="GO" id="GO:0005634">
    <property type="term" value="C:nucleus"/>
    <property type="evidence" value="ECO:0007669"/>
    <property type="project" value="UniProtKB-SubCell"/>
</dbReference>
<evidence type="ECO:0000259" key="7">
    <source>
        <dbReference type="PROSITE" id="PS50048"/>
    </source>
</evidence>
<comment type="subcellular location">
    <subcellularLocation>
        <location evidence="1">Nucleus</location>
    </subcellularLocation>
</comment>
<dbReference type="EMBL" id="JAPZBS010000001">
    <property type="protein sequence ID" value="KAJ5389059.1"/>
    <property type="molecule type" value="Genomic_DNA"/>
</dbReference>
<accession>A0A9X0B5M0</accession>